<dbReference type="NCBIfam" id="NF004064">
    <property type="entry name" value="PRK05578.1"/>
    <property type="match status" value="2"/>
</dbReference>
<dbReference type="EMBL" id="OE002744">
    <property type="protein sequence ID" value="CAD7459242.1"/>
    <property type="molecule type" value="Genomic_DNA"/>
</dbReference>
<feature type="domain" description="CMP/dCMP-type deaminase" evidence="13">
    <location>
        <begin position="330"/>
        <end position="461"/>
    </location>
</feature>
<dbReference type="SUPFAM" id="SSF53927">
    <property type="entry name" value="Cytidine deaminase-like"/>
    <property type="match status" value="2"/>
</dbReference>
<dbReference type="NCBIfam" id="TIGR01354">
    <property type="entry name" value="cyt_deam_tetra"/>
    <property type="match status" value="2"/>
</dbReference>
<evidence type="ECO:0000256" key="9">
    <source>
        <dbReference type="ARBA" id="ARBA00049558"/>
    </source>
</evidence>
<evidence type="ECO:0000256" key="5">
    <source>
        <dbReference type="ARBA" id="ARBA00022723"/>
    </source>
</evidence>
<dbReference type="InterPro" id="IPR006262">
    <property type="entry name" value="Cyt_deam_tetra"/>
</dbReference>
<dbReference type="InterPro" id="IPR002125">
    <property type="entry name" value="CMP_dCMP_dom"/>
</dbReference>
<comment type="function">
    <text evidence="2">This enzyme scavenges exogenous and endogenous cytidine and 2'-deoxycytidine for UMP synthesis.</text>
</comment>
<dbReference type="GO" id="GO:0072527">
    <property type="term" value="P:pyrimidine-containing compound metabolic process"/>
    <property type="evidence" value="ECO:0007669"/>
    <property type="project" value="UniProtKB-ARBA"/>
</dbReference>
<dbReference type="InterPro" id="IPR016192">
    <property type="entry name" value="APOBEC/CMP_deaminase_Zn-bd"/>
</dbReference>
<dbReference type="GO" id="GO:0008270">
    <property type="term" value="F:zinc ion binding"/>
    <property type="evidence" value="ECO:0007669"/>
    <property type="project" value="InterPro"/>
</dbReference>
<dbReference type="InterPro" id="IPR016193">
    <property type="entry name" value="Cytidine_deaminase-like"/>
</dbReference>
<dbReference type="PROSITE" id="PS00903">
    <property type="entry name" value="CYT_DCMP_DEAMINASES_1"/>
    <property type="match status" value="2"/>
</dbReference>
<dbReference type="EC" id="3.5.4.5" evidence="4"/>
<dbReference type="Gene3D" id="3.40.140.10">
    <property type="entry name" value="Cytidine Deaminase, domain 2"/>
    <property type="match status" value="2"/>
</dbReference>
<protein>
    <recommendedName>
        <fullName evidence="4">cytidine deaminase</fullName>
        <ecNumber evidence="4">3.5.4.5</ecNumber>
    </recommendedName>
    <alternativeName>
        <fullName evidence="8">Cytidine aminohydrolase</fullName>
    </alternativeName>
</protein>
<evidence type="ECO:0000256" key="4">
    <source>
        <dbReference type="ARBA" id="ARBA00012783"/>
    </source>
</evidence>
<feature type="active site" description="Proton donor" evidence="10">
    <location>
        <position position="384"/>
    </location>
</feature>
<sequence length="461" mass="49900">MPEPVETITHLVKGVVVGVGPSNQFRQKTSGQLLLFDSRVTVDEVAQTECVCILGLLQSWHQKGLMGQGHNRAGGCWAHPWTVKVTHRRAGRYGGNGSPVSRSCLWEKEHPFRPLKPGHTQDSDDTRHHVLFRHLLHPTEIRTSIYPSSAVELNMTSALANYATKAGRGPGVDGESGTMAMLGEGMDSWPITVGDTFMSRAANLAKRRRHPNIKQLIRESVSAREMAYAPYSKFKVGAALLCEDGEVVTGCNVENISYGASICAERTALVKAVSCGQIKFRAIAVTADASDGFVPPCGVCRQFIVEFSANVAVYLAKPDFSTVLVSNINSDIQQLVRDSIAARNLAYCPYSKFQVGAALVTTDGETFTGCNVENIAYGGTICAERTAIVKAVSSGKQKFKAIAVATNNIKTDSFTSPCGPCRQFIVEFGSDTIVYLAKVNDLATVLVTDIKELLPLSFTDF</sequence>
<comment type="cofactor">
    <cofactor evidence="1 12">
        <name>Zn(2+)</name>
        <dbReference type="ChEBI" id="CHEBI:29105"/>
    </cofactor>
</comment>
<evidence type="ECO:0000256" key="8">
    <source>
        <dbReference type="ARBA" id="ARBA00032005"/>
    </source>
</evidence>
<reference evidence="14" key="1">
    <citation type="submission" date="2020-11" db="EMBL/GenBank/DDBJ databases">
        <authorList>
            <person name="Tran Van P."/>
        </authorList>
    </citation>
    <scope>NUCLEOTIDE SEQUENCE</scope>
</reference>
<feature type="binding site" evidence="12">
    <location>
        <position position="418"/>
    </location>
    <ligand>
        <name>Zn(2+)</name>
        <dbReference type="ChEBI" id="CHEBI:29105"/>
        <note>catalytic</note>
    </ligand>
</feature>
<dbReference type="GO" id="GO:0005829">
    <property type="term" value="C:cytosol"/>
    <property type="evidence" value="ECO:0007669"/>
    <property type="project" value="TreeGrafter"/>
</dbReference>
<keyword evidence="5 12" id="KW-0479">Metal-binding</keyword>
<dbReference type="FunFam" id="3.40.140.10:FF:000008">
    <property type="entry name" value="Cytidine deaminase"/>
    <property type="match status" value="2"/>
</dbReference>
<keyword evidence="6" id="KW-0378">Hydrolase</keyword>
<dbReference type="PANTHER" id="PTHR11644">
    <property type="entry name" value="CYTIDINE DEAMINASE"/>
    <property type="match status" value="1"/>
</dbReference>
<evidence type="ECO:0000256" key="2">
    <source>
        <dbReference type="ARBA" id="ARBA00003949"/>
    </source>
</evidence>
<evidence type="ECO:0000256" key="12">
    <source>
        <dbReference type="PIRSR" id="PIRSR606262-3"/>
    </source>
</evidence>
<evidence type="ECO:0000256" key="11">
    <source>
        <dbReference type="PIRSR" id="PIRSR606262-2"/>
    </source>
</evidence>
<feature type="binding site" evidence="12">
    <location>
        <position position="382"/>
    </location>
    <ligand>
        <name>Zn(2+)</name>
        <dbReference type="ChEBI" id="CHEBI:29105"/>
        <note>catalytic</note>
    </ligand>
</feature>
<feature type="binding site" evidence="11">
    <location>
        <begin position="371"/>
        <end position="377"/>
    </location>
    <ligand>
        <name>substrate</name>
    </ligand>
</feature>
<evidence type="ECO:0000256" key="6">
    <source>
        <dbReference type="ARBA" id="ARBA00022801"/>
    </source>
</evidence>
<comment type="similarity">
    <text evidence="3">Belongs to the cytidine and deoxycytidylate deaminase family.</text>
</comment>
<dbReference type="PANTHER" id="PTHR11644:SF2">
    <property type="entry name" value="CYTIDINE DEAMINASE"/>
    <property type="match status" value="1"/>
</dbReference>
<evidence type="ECO:0000256" key="1">
    <source>
        <dbReference type="ARBA" id="ARBA00001947"/>
    </source>
</evidence>
<evidence type="ECO:0000313" key="14">
    <source>
        <dbReference type="EMBL" id="CAD7459242.1"/>
    </source>
</evidence>
<accession>A0A7R9IIY3</accession>
<dbReference type="Pfam" id="PF00383">
    <property type="entry name" value="dCMP_cyt_deam_1"/>
    <property type="match status" value="2"/>
</dbReference>
<dbReference type="GO" id="GO:0055086">
    <property type="term" value="P:nucleobase-containing small molecule metabolic process"/>
    <property type="evidence" value="ECO:0007669"/>
    <property type="project" value="UniProtKB-ARBA"/>
</dbReference>
<dbReference type="AlphaFoldDB" id="A0A7R9IIY3"/>
<organism evidence="14">
    <name type="scientific">Timema tahoe</name>
    <dbReference type="NCBI Taxonomy" id="61484"/>
    <lineage>
        <taxon>Eukaryota</taxon>
        <taxon>Metazoa</taxon>
        <taxon>Ecdysozoa</taxon>
        <taxon>Arthropoda</taxon>
        <taxon>Hexapoda</taxon>
        <taxon>Insecta</taxon>
        <taxon>Pterygota</taxon>
        <taxon>Neoptera</taxon>
        <taxon>Polyneoptera</taxon>
        <taxon>Phasmatodea</taxon>
        <taxon>Timematodea</taxon>
        <taxon>Timematoidea</taxon>
        <taxon>Timematidae</taxon>
        <taxon>Timema</taxon>
    </lineage>
</organism>
<dbReference type="PROSITE" id="PS51747">
    <property type="entry name" value="CYT_DCMP_DEAMINASES_2"/>
    <property type="match status" value="2"/>
</dbReference>
<evidence type="ECO:0000259" key="13">
    <source>
        <dbReference type="PROSITE" id="PS51747"/>
    </source>
</evidence>
<dbReference type="GO" id="GO:0004126">
    <property type="term" value="F:cytidine deaminase activity"/>
    <property type="evidence" value="ECO:0007669"/>
    <property type="project" value="UniProtKB-EC"/>
</dbReference>
<proteinExistence type="inferred from homology"/>
<evidence type="ECO:0000256" key="7">
    <source>
        <dbReference type="ARBA" id="ARBA00022833"/>
    </source>
</evidence>
<evidence type="ECO:0000256" key="10">
    <source>
        <dbReference type="PIRSR" id="PIRSR606262-1"/>
    </source>
</evidence>
<dbReference type="GO" id="GO:0042802">
    <property type="term" value="F:identical protein binding"/>
    <property type="evidence" value="ECO:0007669"/>
    <property type="project" value="UniProtKB-ARBA"/>
</dbReference>
<feature type="binding site" evidence="12">
    <location>
        <position position="421"/>
    </location>
    <ligand>
        <name>Zn(2+)</name>
        <dbReference type="ChEBI" id="CHEBI:29105"/>
        <note>catalytic</note>
    </ligand>
</feature>
<keyword evidence="7 12" id="KW-0862">Zinc</keyword>
<feature type="domain" description="CMP/dCMP-type deaminase" evidence="13">
    <location>
        <begin position="211"/>
        <end position="339"/>
    </location>
</feature>
<evidence type="ECO:0000256" key="3">
    <source>
        <dbReference type="ARBA" id="ARBA00006576"/>
    </source>
</evidence>
<dbReference type="CDD" id="cd01283">
    <property type="entry name" value="cytidine_deaminase"/>
    <property type="match status" value="2"/>
</dbReference>
<name>A0A7R9IIY3_9NEOP</name>
<gene>
    <name evidence="14" type="ORF">TTEB3V08_LOCUS7206</name>
</gene>
<dbReference type="InterPro" id="IPR050202">
    <property type="entry name" value="Cyt/Deoxycyt_deaminase"/>
</dbReference>
<comment type="catalytic activity">
    <reaction evidence="9">
        <text>cytidine + H2O + H(+) = uridine + NH4(+)</text>
        <dbReference type="Rhea" id="RHEA:16069"/>
        <dbReference type="ChEBI" id="CHEBI:15377"/>
        <dbReference type="ChEBI" id="CHEBI:15378"/>
        <dbReference type="ChEBI" id="CHEBI:16704"/>
        <dbReference type="ChEBI" id="CHEBI:17562"/>
        <dbReference type="ChEBI" id="CHEBI:28938"/>
        <dbReference type="EC" id="3.5.4.5"/>
    </reaction>
</comment>